<dbReference type="PANTHER" id="PTHR17630">
    <property type="entry name" value="DIENELACTONE HYDROLASE"/>
    <property type="match status" value="1"/>
</dbReference>
<evidence type="ECO:0000313" key="2">
    <source>
        <dbReference type="EMBL" id="PMD25473.1"/>
    </source>
</evidence>
<sequence length="256" mass="28856">MTNTFESCCLKGFKWEGTPAGHISKLANNDTYMTGTNPDRAILLIHDALGWTFNNTRLLADHYAQEADATVYVPDYFGGEVKDPEMLIHGDWKDPILDMPSFLKRNARDVREPEIFETARVLRAKYKKFGAVGFCFGGWAVFRLGAREHQPSLVDYITAGHPTWLTKKDIDEVAVPVQVLAPEIDPVFTPELKTHTFETVQKIGVPFDYHFFPGVSHACFTRGDNTKAGELEAMVRGKNAAVGWINQRFVDVYPEK</sequence>
<dbReference type="GO" id="GO:0016787">
    <property type="term" value="F:hydrolase activity"/>
    <property type="evidence" value="ECO:0007669"/>
    <property type="project" value="UniProtKB-KW"/>
</dbReference>
<dbReference type="Pfam" id="PF01738">
    <property type="entry name" value="DLH"/>
    <property type="match status" value="1"/>
</dbReference>
<evidence type="ECO:0000259" key="1">
    <source>
        <dbReference type="Pfam" id="PF01738"/>
    </source>
</evidence>
<dbReference type="OrthoDB" id="17560at2759"/>
<accession>A0A2J6QGS2</accession>
<keyword evidence="3" id="KW-1185">Reference proteome</keyword>
<dbReference type="InterPro" id="IPR029058">
    <property type="entry name" value="AB_hydrolase_fold"/>
</dbReference>
<dbReference type="InterPro" id="IPR002925">
    <property type="entry name" value="Dienelactn_hydro"/>
</dbReference>
<proteinExistence type="predicted"/>
<dbReference type="STRING" id="1745343.A0A2J6QGS2"/>
<dbReference type="Proteomes" id="UP000235672">
    <property type="component" value="Unassembled WGS sequence"/>
</dbReference>
<protein>
    <submittedName>
        <fullName evidence="2">Dienelactone hydrolase</fullName>
    </submittedName>
</protein>
<evidence type="ECO:0000313" key="3">
    <source>
        <dbReference type="Proteomes" id="UP000235672"/>
    </source>
</evidence>
<dbReference type="AlphaFoldDB" id="A0A2J6QGS2"/>
<reference evidence="2 3" key="1">
    <citation type="submission" date="2016-05" db="EMBL/GenBank/DDBJ databases">
        <title>A degradative enzymes factory behind the ericoid mycorrhizal symbiosis.</title>
        <authorList>
            <consortium name="DOE Joint Genome Institute"/>
            <person name="Martino E."/>
            <person name="Morin E."/>
            <person name="Grelet G."/>
            <person name="Kuo A."/>
            <person name="Kohler A."/>
            <person name="Daghino S."/>
            <person name="Barry K."/>
            <person name="Choi C."/>
            <person name="Cichocki N."/>
            <person name="Clum A."/>
            <person name="Copeland A."/>
            <person name="Hainaut M."/>
            <person name="Haridas S."/>
            <person name="Labutti K."/>
            <person name="Lindquist E."/>
            <person name="Lipzen A."/>
            <person name="Khouja H.-R."/>
            <person name="Murat C."/>
            <person name="Ohm R."/>
            <person name="Olson A."/>
            <person name="Spatafora J."/>
            <person name="Veneault-Fourrey C."/>
            <person name="Henrissat B."/>
            <person name="Grigoriev I."/>
            <person name="Martin F."/>
            <person name="Perotto S."/>
        </authorList>
    </citation>
    <scope>NUCLEOTIDE SEQUENCE [LARGE SCALE GENOMIC DNA]</scope>
    <source>
        <strain evidence="2 3">UAMH 7357</strain>
    </source>
</reference>
<dbReference type="SUPFAM" id="SSF53474">
    <property type="entry name" value="alpha/beta-Hydrolases"/>
    <property type="match status" value="1"/>
</dbReference>
<dbReference type="Gene3D" id="3.40.50.1820">
    <property type="entry name" value="alpha/beta hydrolase"/>
    <property type="match status" value="1"/>
</dbReference>
<gene>
    <name evidence="2" type="ORF">NA56DRAFT_738133</name>
</gene>
<dbReference type="PANTHER" id="PTHR17630:SF55">
    <property type="entry name" value="DIENELACTONE HYDROLASE FAMILY PROTEIN (AFU_ORTHOLOGUE AFUA_1G01900)"/>
    <property type="match status" value="1"/>
</dbReference>
<keyword evidence="2" id="KW-0378">Hydrolase</keyword>
<name>A0A2J6QGS2_9HELO</name>
<organism evidence="2 3">
    <name type="scientific">Hyaloscypha hepaticicola</name>
    <dbReference type="NCBI Taxonomy" id="2082293"/>
    <lineage>
        <taxon>Eukaryota</taxon>
        <taxon>Fungi</taxon>
        <taxon>Dikarya</taxon>
        <taxon>Ascomycota</taxon>
        <taxon>Pezizomycotina</taxon>
        <taxon>Leotiomycetes</taxon>
        <taxon>Helotiales</taxon>
        <taxon>Hyaloscyphaceae</taxon>
        <taxon>Hyaloscypha</taxon>
    </lineage>
</organism>
<dbReference type="EMBL" id="KZ613470">
    <property type="protein sequence ID" value="PMD25473.1"/>
    <property type="molecule type" value="Genomic_DNA"/>
</dbReference>
<feature type="domain" description="Dienelactone hydrolase" evidence="1">
    <location>
        <begin position="37"/>
        <end position="247"/>
    </location>
</feature>